<comment type="caution">
    <text evidence="8">The sequence shown here is derived from an EMBL/GenBank/DDBJ whole genome shotgun (WGS) entry which is preliminary data.</text>
</comment>
<dbReference type="Pfam" id="PF07690">
    <property type="entry name" value="MFS_1"/>
    <property type="match status" value="1"/>
</dbReference>
<dbReference type="CDD" id="cd17321">
    <property type="entry name" value="MFS_MMR_MDR_like"/>
    <property type="match status" value="1"/>
</dbReference>
<feature type="transmembrane region" description="Helical" evidence="6">
    <location>
        <begin position="194"/>
        <end position="213"/>
    </location>
</feature>
<feature type="transmembrane region" description="Helical" evidence="6">
    <location>
        <begin position="40"/>
        <end position="58"/>
    </location>
</feature>
<dbReference type="InterPro" id="IPR036259">
    <property type="entry name" value="MFS_trans_sf"/>
</dbReference>
<proteinExistence type="predicted"/>
<evidence type="ECO:0000256" key="5">
    <source>
        <dbReference type="ARBA" id="ARBA00023251"/>
    </source>
</evidence>
<feature type="transmembrane region" description="Helical" evidence="6">
    <location>
        <begin position="219"/>
        <end position="241"/>
    </location>
</feature>
<reference evidence="9" key="1">
    <citation type="submission" date="2023-07" db="EMBL/GenBank/DDBJ databases">
        <title>30 novel species of actinomycetes from the DSMZ collection.</title>
        <authorList>
            <person name="Nouioui I."/>
        </authorList>
    </citation>
    <scope>NUCLEOTIDE SEQUENCE [LARGE SCALE GENOMIC DNA]</scope>
    <source>
        <strain evidence="9">DSM 44918</strain>
    </source>
</reference>
<feature type="transmembrane region" description="Helical" evidence="6">
    <location>
        <begin position="291"/>
        <end position="311"/>
    </location>
</feature>
<dbReference type="SUPFAM" id="SSF103473">
    <property type="entry name" value="MFS general substrate transporter"/>
    <property type="match status" value="1"/>
</dbReference>
<dbReference type="PANTHER" id="PTHR42718">
    <property type="entry name" value="MAJOR FACILITATOR SUPERFAMILY MULTIDRUG TRANSPORTER MFSC"/>
    <property type="match status" value="1"/>
</dbReference>
<feature type="domain" description="Major facilitator superfamily (MFS) profile" evidence="7">
    <location>
        <begin position="4"/>
        <end position="445"/>
    </location>
</feature>
<evidence type="ECO:0000256" key="6">
    <source>
        <dbReference type="SAM" id="Phobius"/>
    </source>
</evidence>
<dbReference type="PANTHER" id="PTHR42718:SF39">
    <property type="entry name" value="ACTINORHODIN TRANSPORTER-RELATED"/>
    <property type="match status" value="1"/>
</dbReference>
<organism evidence="8 9">
    <name type="scientific">Streptomyces millisiae</name>
    <dbReference type="NCBI Taxonomy" id="3075542"/>
    <lineage>
        <taxon>Bacteria</taxon>
        <taxon>Bacillati</taxon>
        <taxon>Actinomycetota</taxon>
        <taxon>Actinomycetes</taxon>
        <taxon>Kitasatosporales</taxon>
        <taxon>Streptomycetaceae</taxon>
        <taxon>Streptomyces</taxon>
    </lineage>
</organism>
<keyword evidence="5" id="KW-0046">Antibiotic resistance</keyword>
<dbReference type="Gene3D" id="2.30.110.10">
    <property type="entry name" value="Electron Transport, Fmn-binding Protein, Chain A"/>
    <property type="match status" value="1"/>
</dbReference>
<comment type="subcellular location">
    <subcellularLocation>
        <location evidence="1">Cell membrane</location>
        <topology evidence="1">Multi-pass membrane protein</topology>
    </subcellularLocation>
</comment>
<dbReference type="Gene3D" id="1.20.1720.10">
    <property type="entry name" value="Multidrug resistance protein D"/>
    <property type="match status" value="1"/>
</dbReference>
<keyword evidence="2 6" id="KW-0812">Transmembrane</keyword>
<evidence type="ECO:0000313" key="8">
    <source>
        <dbReference type="EMBL" id="MDT0321847.1"/>
    </source>
</evidence>
<dbReference type="Proteomes" id="UP001183420">
    <property type="component" value="Unassembled WGS sequence"/>
</dbReference>
<dbReference type="RefSeq" id="WP_311602150.1">
    <property type="nucleotide sequence ID" value="NZ_JAVREM010000048.1"/>
</dbReference>
<dbReference type="Pfam" id="PF04075">
    <property type="entry name" value="F420H2_quin_red"/>
    <property type="match status" value="1"/>
</dbReference>
<gene>
    <name evidence="8" type="ORF">RNC47_26280</name>
</gene>
<feature type="transmembrane region" description="Helical" evidence="6">
    <location>
        <begin position="95"/>
        <end position="116"/>
    </location>
</feature>
<feature type="transmembrane region" description="Helical" evidence="6">
    <location>
        <begin position="128"/>
        <end position="150"/>
    </location>
</feature>
<keyword evidence="9" id="KW-1185">Reference proteome</keyword>
<feature type="transmembrane region" description="Helical" evidence="6">
    <location>
        <begin position="262"/>
        <end position="285"/>
    </location>
</feature>
<accession>A0ABU2LW70</accession>
<evidence type="ECO:0000256" key="4">
    <source>
        <dbReference type="ARBA" id="ARBA00023136"/>
    </source>
</evidence>
<name>A0ABU2LW70_9ACTN</name>
<protein>
    <submittedName>
        <fullName evidence="8">Nitroreductase/quinone reductase family protein</fullName>
    </submittedName>
</protein>
<feature type="transmembrane region" description="Helical" evidence="6">
    <location>
        <begin position="162"/>
        <end position="182"/>
    </location>
</feature>
<sequence>MATPLPVLLAATFVQLLDVTSVQVAAPALQADLDAGQGTVRLVLAGYTLTYACLLITGARLGDRFGYRRLLAVGLAVFLLGAAADAAAPSAGALVAARLVQGAGSGLLAPQVLALIRTTVPAARQAHALGLLVATMGTASLVGPLLGALLLQADVFGLGWRAVFLAGLPFGLAALAGATRLPATRGAGRQRVDAAGATLATAGLGLLILPLAVGRDAGWPAWSWASLAAGAAALAGFAALQRRPGREPLLHPDLLRDPTARTGALLVLVFNAGVPSFTYLLFLHLQSGLGYSPLAAGLTAAPFAAAAMLGSRAAPRLSRRRPPLVPAAATLAATMAALACATALGSPRWALVAALVPGGAAFGLFTAHAFTTVLARAHPAAVGSVAGLLPTAQQLGGAVGITLAGLVHSATPDDPARAFTHALAYEAATFLLAAAVARRLTRPAVVPGSRAAPPGMTEPTRRVALGEDPRTVERDEMPLKGEYEPSAAPYVRDQVELYESSGGTRGTTLEAVVGPNDEKRKDLPVVILTTVGAKSGKLRKSPLMRVEHEGSYAVVASLGGAPKHPVWYHNVVADPRVELQDGPVRQDMLAREVTGEEKAVWWARAVEAYPDYADYQKKTDREIPVFVLEPAPEEH</sequence>
<keyword evidence="4 6" id="KW-0472">Membrane</keyword>
<evidence type="ECO:0000313" key="9">
    <source>
        <dbReference type="Proteomes" id="UP001183420"/>
    </source>
</evidence>
<dbReference type="InterPro" id="IPR011701">
    <property type="entry name" value="MFS"/>
</dbReference>
<evidence type="ECO:0000256" key="2">
    <source>
        <dbReference type="ARBA" id="ARBA00022692"/>
    </source>
</evidence>
<dbReference type="InterPro" id="IPR012349">
    <property type="entry name" value="Split_barrel_FMN-bd"/>
</dbReference>
<feature type="transmembrane region" description="Helical" evidence="6">
    <location>
        <begin position="323"/>
        <end position="344"/>
    </location>
</feature>
<dbReference type="PROSITE" id="PS50850">
    <property type="entry name" value="MFS"/>
    <property type="match status" value="1"/>
</dbReference>
<dbReference type="NCBIfam" id="TIGR00026">
    <property type="entry name" value="hi_GC_TIGR00026"/>
    <property type="match status" value="1"/>
</dbReference>
<keyword evidence="3 6" id="KW-1133">Transmembrane helix</keyword>
<dbReference type="EMBL" id="JAVREM010000048">
    <property type="protein sequence ID" value="MDT0321847.1"/>
    <property type="molecule type" value="Genomic_DNA"/>
</dbReference>
<dbReference type="Gene3D" id="1.20.1250.20">
    <property type="entry name" value="MFS general substrate transporter like domains"/>
    <property type="match status" value="1"/>
</dbReference>
<evidence type="ECO:0000256" key="3">
    <source>
        <dbReference type="ARBA" id="ARBA00022989"/>
    </source>
</evidence>
<feature type="transmembrane region" description="Helical" evidence="6">
    <location>
        <begin position="70"/>
        <end position="89"/>
    </location>
</feature>
<dbReference type="InterPro" id="IPR020846">
    <property type="entry name" value="MFS_dom"/>
</dbReference>
<feature type="transmembrane region" description="Helical" evidence="6">
    <location>
        <begin position="350"/>
        <end position="370"/>
    </location>
</feature>
<evidence type="ECO:0000256" key="1">
    <source>
        <dbReference type="ARBA" id="ARBA00004651"/>
    </source>
</evidence>
<evidence type="ECO:0000259" key="7">
    <source>
        <dbReference type="PROSITE" id="PS50850"/>
    </source>
</evidence>
<dbReference type="InterPro" id="IPR004378">
    <property type="entry name" value="F420H2_quin_Rdtase"/>
</dbReference>